<dbReference type="Pfam" id="PF00392">
    <property type="entry name" value="GntR"/>
    <property type="match status" value="1"/>
</dbReference>
<dbReference type="SUPFAM" id="SSF46785">
    <property type="entry name" value="Winged helix' DNA-binding domain"/>
    <property type="match status" value="1"/>
</dbReference>
<dbReference type="PROSITE" id="PS50949">
    <property type="entry name" value="HTH_GNTR"/>
    <property type="match status" value="1"/>
</dbReference>
<dbReference type="InterPro" id="IPR000524">
    <property type="entry name" value="Tscrpt_reg_HTH_GntR"/>
</dbReference>
<dbReference type="InterPro" id="IPR011711">
    <property type="entry name" value="GntR_C"/>
</dbReference>
<keyword evidence="3" id="KW-0804">Transcription</keyword>
<keyword evidence="2 5" id="KW-0238">DNA-binding</keyword>
<dbReference type="PANTHER" id="PTHR43537">
    <property type="entry name" value="TRANSCRIPTIONAL REGULATOR, GNTR FAMILY"/>
    <property type="match status" value="1"/>
</dbReference>
<dbReference type="GO" id="GO:0003677">
    <property type="term" value="F:DNA binding"/>
    <property type="evidence" value="ECO:0007669"/>
    <property type="project" value="UniProtKB-KW"/>
</dbReference>
<dbReference type="InterPro" id="IPR008920">
    <property type="entry name" value="TF_FadR/GntR_C"/>
</dbReference>
<name>A0ABV2P5H2_9MICC</name>
<evidence type="ECO:0000256" key="2">
    <source>
        <dbReference type="ARBA" id="ARBA00023125"/>
    </source>
</evidence>
<evidence type="ECO:0000313" key="5">
    <source>
        <dbReference type="EMBL" id="MET4540019.1"/>
    </source>
</evidence>
<dbReference type="EMBL" id="JBEPSN010000004">
    <property type="protein sequence ID" value="MET4540019.1"/>
    <property type="molecule type" value="Genomic_DNA"/>
</dbReference>
<proteinExistence type="predicted"/>
<dbReference type="Gene3D" id="1.10.10.10">
    <property type="entry name" value="Winged helix-like DNA-binding domain superfamily/Winged helix DNA-binding domain"/>
    <property type="match status" value="1"/>
</dbReference>
<keyword evidence="6" id="KW-1185">Reference proteome</keyword>
<dbReference type="SUPFAM" id="SSF48008">
    <property type="entry name" value="GntR ligand-binding domain-like"/>
    <property type="match status" value="1"/>
</dbReference>
<evidence type="ECO:0000256" key="1">
    <source>
        <dbReference type="ARBA" id="ARBA00023015"/>
    </source>
</evidence>
<keyword evidence="1" id="KW-0805">Transcription regulation</keyword>
<evidence type="ECO:0000256" key="3">
    <source>
        <dbReference type="ARBA" id="ARBA00023163"/>
    </source>
</evidence>
<dbReference type="Gene3D" id="1.20.120.530">
    <property type="entry name" value="GntR ligand-binding domain-like"/>
    <property type="match status" value="1"/>
</dbReference>
<dbReference type="SMART" id="SM00895">
    <property type="entry name" value="FCD"/>
    <property type="match status" value="1"/>
</dbReference>
<protein>
    <submittedName>
        <fullName evidence="5">DNA-binding GntR family transcriptional regulator</fullName>
    </submittedName>
</protein>
<dbReference type="Proteomes" id="UP001549307">
    <property type="component" value="Unassembled WGS sequence"/>
</dbReference>
<organism evidence="5 6">
    <name type="scientific">Arthrobacter bambusae</name>
    <dbReference type="NCBI Taxonomy" id="1338426"/>
    <lineage>
        <taxon>Bacteria</taxon>
        <taxon>Bacillati</taxon>
        <taxon>Actinomycetota</taxon>
        <taxon>Actinomycetes</taxon>
        <taxon>Micrococcales</taxon>
        <taxon>Micrococcaceae</taxon>
        <taxon>Arthrobacter</taxon>
    </lineage>
</organism>
<gene>
    <name evidence="5" type="ORF">ABIE37_001800</name>
</gene>
<dbReference type="Pfam" id="PF07729">
    <property type="entry name" value="FCD"/>
    <property type="match status" value="1"/>
</dbReference>
<dbReference type="CDD" id="cd07377">
    <property type="entry name" value="WHTH_GntR"/>
    <property type="match status" value="1"/>
</dbReference>
<sequence>MKKGMGAVAFGTLAIAGEDTRKSLADLAYERLRDRLLMLDIKPGDLLNDDQLAKDLEIGRTPVREALKRLELDRLVITYPRRGTFATRVEVTDLAFISEIRAQLEPLAAARAARVASPATRQHLRDVMQAVEAFDVSAASVVETLRLDASVHQGIYAAAANPHLEDVLIRYDNLATRIWCMVLDRLPNLEHHVREHLDLLRAVIDGDEEKAAELARVHVSGFEQAVRQALFAA</sequence>
<dbReference type="PANTHER" id="PTHR43537:SF5">
    <property type="entry name" value="UXU OPERON TRANSCRIPTIONAL REGULATOR"/>
    <property type="match status" value="1"/>
</dbReference>
<dbReference type="InterPro" id="IPR036390">
    <property type="entry name" value="WH_DNA-bd_sf"/>
</dbReference>
<evidence type="ECO:0000259" key="4">
    <source>
        <dbReference type="PROSITE" id="PS50949"/>
    </source>
</evidence>
<dbReference type="InterPro" id="IPR036388">
    <property type="entry name" value="WH-like_DNA-bd_sf"/>
</dbReference>
<reference evidence="5 6" key="1">
    <citation type="submission" date="2024-06" db="EMBL/GenBank/DDBJ databases">
        <title>Sorghum-associated microbial communities from plants grown in Nebraska, USA.</title>
        <authorList>
            <person name="Schachtman D."/>
        </authorList>
    </citation>
    <scope>NUCLEOTIDE SEQUENCE [LARGE SCALE GENOMIC DNA]</scope>
    <source>
        <strain evidence="5 6">3552</strain>
    </source>
</reference>
<feature type="domain" description="HTH gntR-type" evidence="4">
    <location>
        <begin position="22"/>
        <end position="89"/>
    </location>
</feature>
<dbReference type="SMART" id="SM00345">
    <property type="entry name" value="HTH_GNTR"/>
    <property type="match status" value="1"/>
</dbReference>
<evidence type="ECO:0000313" key="6">
    <source>
        <dbReference type="Proteomes" id="UP001549307"/>
    </source>
</evidence>
<accession>A0ABV2P5H2</accession>
<comment type="caution">
    <text evidence="5">The sequence shown here is derived from an EMBL/GenBank/DDBJ whole genome shotgun (WGS) entry which is preliminary data.</text>
</comment>